<keyword evidence="5" id="KW-0805">Transcription regulation</keyword>
<evidence type="ECO:0000256" key="8">
    <source>
        <dbReference type="PROSITE-ProRule" id="PRU00042"/>
    </source>
</evidence>
<dbReference type="Gene3D" id="3.30.160.60">
    <property type="entry name" value="Classic Zinc Finger"/>
    <property type="match status" value="1"/>
</dbReference>
<evidence type="ECO:0000313" key="10">
    <source>
        <dbReference type="EMBL" id="TGO90887.1"/>
    </source>
</evidence>
<evidence type="ECO:0000259" key="9">
    <source>
        <dbReference type="PROSITE" id="PS50157"/>
    </source>
</evidence>
<reference evidence="10 11" key="1">
    <citation type="submission" date="2017-12" db="EMBL/GenBank/DDBJ databases">
        <title>Comparative genomics of Botrytis spp.</title>
        <authorList>
            <person name="Valero-Jimenez C.A."/>
            <person name="Tapia P."/>
            <person name="Veloso J."/>
            <person name="Silva-Moreno E."/>
            <person name="Staats M."/>
            <person name="Valdes J.H."/>
            <person name="Van Kan J.A.L."/>
        </authorList>
    </citation>
    <scope>NUCLEOTIDE SEQUENCE [LARGE SCALE GENOMIC DNA]</scope>
    <source>
        <strain evidence="10 11">MUCL3349</strain>
    </source>
</reference>
<comment type="caution">
    <text evidence="10">The sequence shown here is derived from an EMBL/GenBank/DDBJ whole genome shotgun (WGS) entry which is preliminary data.</text>
</comment>
<evidence type="ECO:0000256" key="1">
    <source>
        <dbReference type="ARBA" id="ARBA00004123"/>
    </source>
</evidence>
<dbReference type="EMBL" id="PQXO01000047">
    <property type="protein sequence ID" value="TGO90887.1"/>
    <property type="molecule type" value="Genomic_DNA"/>
</dbReference>
<dbReference type="PANTHER" id="PTHR46179:SF13">
    <property type="entry name" value="C2H2-TYPE DOMAIN-CONTAINING PROTEIN"/>
    <property type="match status" value="1"/>
</dbReference>
<feature type="domain" description="C2H2-type" evidence="9">
    <location>
        <begin position="96"/>
        <end position="123"/>
    </location>
</feature>
<evidence type="ECO:0000256" key="3">
    <source>
        <dbReference type="ARBA" id="ARBA00022771"/>
    </source>
</evidence>
<evidence type="ECO:0000256" key="2">
    <source>
        <dbReference type="ARBA" id="ARBA00022723"/>
    </source>
</evidence>
<dbReference type="SMART" id="SM00355">
    <property type="entry name" value="ZnF_C2H2"/>
    <property type="match status" value="3"/>
</dbReference>
<dbReference type="InterPro" id="IPR013087">
    <property type="entry name" value="Znf_C2H2_type"/>
</dbReference>
<gene>
    <name evidence="10" type="ORF">BPOR_0047g00100</name>
</gene>
<keyword evidence="6" id="KW-0804">Transcription</keyword>
<accession>A0A4Z1L2I4</accession>
<keyword evidence="7" id="KW-0539">Nucleus</keyword>
<keyword evidence="4" id="KW-0862">Zinc</keyword>
<dbReference type="InterPro" id="IPR036236">
    <property type="entry name" value="Znf_C2H2_sf"/>
</dbReference>
<dbReference type="GO" id="GO:0008270">
    <property type="term" value="F:zinc ion binding"/>
    <property type="evidence" value="ECO:0007669"/>
    <property type="project" value="UniProtKB-KW"/>
</dbReference>
<dbReference type="GO" id="GO:0006357">
    <property type="term" value="P:regulation of transcription by RNA polymerase II"/>
    <property type="evidence" value="ECO:0007669"/>
    <property type="project" value="TreeGrafter"/>
</dbReference>
<dbReference type="Proteomes" id="UP000297280">
    <property type="component" value="Unassembled WGS sequence"/>
</dbReference>
<name>A0A4Z1L2I4_9HELO</name>
<dbReference type="PROSITE" id="PS00028">
    <property type="entry name" value="ZINC_FINGER_C2H2_1"/>
    <property type="match status" value="1"/>
</dbReference>
<sequence length="389" mass="44619">MSQMNEQYLEYTQRQPLLQVPKKILPSQPMYIFNKANFDQIGVNIVDRQKRTFEETRRRTSVAGNQNINPLITIGQQSGNHIILNGEHHGISKTSFRCELCSSTFTAFSSLKRHNETSKYHLGVLARRSKLSSINYQPSIANFIGTSIKSIETTKSPTFTSYQTIPSSQELESHTLSYHVLPIKFNHPLEDTEVLAGGFLGIGRARIRTTLFPRDDYELFMYQYNQNIHPNPNLQPELQVNNDLNFSIPQVQSFQAFSHPLYFDPIGLGTYIPNGEDSKFQDAGRSESTETLTYNINQFEAHSVEAYYTNNKEARTTSNTHKNEEYLECNLGKCQKTFKKPKLLRAHRKFCQTIGKPHKCSYPGCPRAYKRPADLKAHETSKHTERRAI</sequence>
<keyword evidence="3 8" id="KW-0863">Zinc-finger</keyword>
<dbReference type="PROSITE" id="PS50157">
    <property type="entry name" value="ZINC_FINGER_C2H2_2"/>
    <property type="match status" value="3"/>
</dbReference>
<protein>
    <recommendedName>
        <fullName evidence="9">C2H2-type domain-containing protein</fullName>
    </recommendedName>
</protein>
<comment type="subcellular location">
    <subcellularLocation>
        <location evidence="1">Nucleus</location>
    </subcellularLocation>
</comment>
<feature type="domain" description="C2H2-type" evidence="9">
    <location>
        <begin position="358"/>
        <end position="388"/>
    </location>
</feature>
<keyword evidence="2" id="KW-0479">Metal-binding</keyword>
<dbReference type="InterPro" id="IPR051061">
    <property type="entry name" value="Zinc_finger_trans_reg"/>
</dbReference>
<proteinExistence type="predicted"/>
<evidence type="ECO:0000256" key="7">
    <source>
        <dbReference type="ARBA" id="ARBA00023242"/>
    </source>
</evidence>
<evidence type="ECO:0000256" key="4">
    <source>
        <dbReference type="ARBA" id="ARBA00022833"/>
    </source>
</evidence>
<evidence type="ECO:0000256" key="6">
    <source>
        <dbReference type="ARBA" id="ARBA00023163"/>
    </source>
</evidence>
<evidence type="ECO:0000256" key="5">
    <source>
        <dbReference type="ARBA" id="ARBA00023015"/>
    </source>
</evidence>
<feature type="domain" description="C2H2-type" evidence="9">
    <location>
        <begin position="327"/>
        <end position="357"/>
    </location>
</feature>
<dbReference type="GO" id="GO:0005634">
    <property type="term" value="C:nucleus"/>
    <property type="evidence" value="ECO:0007669"/>
    <property type="project" value="UniProtKB-SubCell"/>
</dbReference>
<keyword evidence="11" id="KW-1185">Reference proteome</keyword>
<dbReference type="PANTHER" id="PTHR46179">
    <property type="entry name" value="ZINC FINGER PROTEIN"/>
    <property type="match status" value="1"/>
</dbReference>
<organism evidence="10 11">
    <name type="scientific">Botrytis porri</name>
    <dbReference type="NCBI Taxonomy" id="87229"/>
    <lineage>
        <taxon>Eukaryota</taxon>
        <taxon>Fungi</taxon>
        <taxon>Dikarya</taxon>
        <taxon>Ascomycota</taxon>
        <taxon>Pezizomycotina</taxon>
        <taxon>Leotiomycetes</taxon>
        <taxon>Helotiales</taxon>
        <taxon>Sclerotiniaceae</taxon>
        <taxon>Botrytis</taxon>
    </lineage>
</organism>
<dbReference type="AlphaFoldDB" id="A0A4Z1L2I4"/>
<dbReference type="SUPFAM" id="SSF57667">
    <property type="entry name" value="beta-beta-alpha zinc fingers"/>
    <property type="match status" value="1"/>
</dbReference>
<evidence type="ECO:0000313" key="11">
    <source>
        <dbReference type="Proteomes" id="UP000297280"/>
    </source>
</evidence>